<keyword evidence="2" id="KW-1185">Reference proteome</keyword>
<name>A0A1G6M0T1_9BURK</name>
<gene>
    <name evidence="1" type="ORF">SAMN05421548_10796</name>
</gene>
<dbReference type="AlphaFoldDB" id="A0A1G6M0T1"/>
<proteinExistence type="predicted"/>
<dbReference type="STRING" id="416944.SAMN05421548_10796"/>
<accession>A0A1G6M0T1</accession>
<sequence>MNSFENLSPDDRKRMSYLKTRDDCTQFARNVGDRHPHLVLAARQRSVEVQVNAMNLDSALRRDIWSVVYAQEEAIFVKHGRRLRAGNTRKVITNRGELGAVEYVVKQPGSESFELLHSLGLGDYTFEAVVLRNQEHFSSDVVDAARRKLDARRGSDTAGVA</sequence>
<dbReference type="OrthoDB" id="9802640at2"/>
<evidence type="ECO:0000313" key="2">
    <source>
        <dbReference type="Proteomes" id="UP000198908"/>
    </source>
</evidence>
<dbReference type="RefSeq" id="WP_091996617.1">
    <property type="nucleotide sequence ID" value="NZ_FMYQ01000007.1"/>
</dbReference>
<protein>
    <submittedName>
        <fullName evidence="1">Uncharacterized protein</fullName>
    </submittedName>
</protein>
<evidence type="ECO:0000313" key="1">
    <source>
        <dbReference type="EMBL" id="SDC49079.1"/>
    </source>
</evidence>
<dbReference type="Proteomes" id="UP000198908">
    <property type="component" value="Unassembled WGS sequence"/>
</dbReference>
<organism evidence="1 2">
    <name type="scientific">Paraburkholderia lycopersici</name>
    <dbReference type="NCBI Taxonomy" id="416944"/>
    <lineage>
        <taxon>Bacteria</taxon>
        <taxon>Pseudomonadati</taxon>
        <taxon>Pseudomonadota</taxon>
        <taxon>Betaproteobacteria</taxon>
        <taxon>Burkholderiales</taxon>
        <taxon>Burkholderiaceae</taxon>
        <taxon>Paraburkholderia</taxon>
    </lineage>
</organism>
<reference evidence="2" key="1">
    <citation type="submission" date="2016-09" db="EMBL/GenBank/DDBJ databases">
        <authorList>
            <person name="Varghese N."/>
            <person name="Submissions S."/>
        </authorList>
    </citation>
    <scope>NUCLEOTIDE SEQUENCE [LARGE SCALE GENOMIC DNA]</scope>
    <source>
        <strain evidence="2">TNe-862</strain>
    </source>
</reference>
<dbReference type="EMBL" id="FMYQ01000007">
    <property type="protein sequence ID" value="SDC49079.1"/>
    <property type="molecule type" value="Genomic_DNA"/>
</dbReference>